<protein>
    <submittedName>
        <fullName evidence="2">Dynactin subunit 6-like</fullName>
    </submittedName>
</protein>
<gene>
    <name evidence="2" type="primary">LOC103193419</name>
</gene>
<evidence type="ECO:0000313" key="1">
    <source>
        <dbReference type="Proteomes" id="UP000694850"/>
    </source>
</evidence>
<name>A0AC54Z917_ORYAF</name>
<reference evidence="2" key="1">
    <citation type="submission" date="2025-08" db="UniProtKB">
        <authorList>
            <consortium name="RefSeq"/>
        </authorList>
    </citation>
    <scope>IDENTIFICATION</scope>
</reference>
<keyword evidence="1" id="KW-1185">Reference proteome</keyword>
<proteinExistence type="predicted"/>
<accession>A0AC54Z917</accession>
<organism evidence="1 2">
    <name type="scientific">Orycteropus afer afer</name>
    <dbReference type="NCBI Taxonomy" id="1230840"/>
    <lineage>
        <taxon>Eukaryota</taxon>
        <taxon>Metazoa</taxon>
        <taxon>Chordata</taxon>
        <taxon>Craniata</taxon>
        <taxon>Vertebrata</taxon>
        <taxon>Euteleostomi</taxon>
        <taxon>Mammalia</taxon>
        <taxon>Eutheria</taxon>
        <taxon>Afrotheria</taxon>
        <taxon>Tubulidentata</taxon>
        <taxon>Orycteropodidae</taxon>
        <taxon>Orycteropus</taxon>
    </lineage>
</organism>
<sequence length="154" mass="17026">MTEKTQKNVKIAPGAVVCIEGEIRGDVTTGSRMVIYPKAQIVAEIRPIVISEGNLTEQALFINAHHEYTTPDVGDSEPELRIIGTNNVFEVSCYSQAMKRVDNDVIESKAYVGRNVILTNGCIIGACCSLNTFVIIHENTVISDADCFYWRQTE</sequence>
<evidence type="ECO:0000313" key="2">
    <source>
        <dbReference type="RefSeq" id="XP_042636306.1"/>
    </source>
</evidence>
<dbReference type="RefSeq" id="XP_042636306.1">
    <property type="nucleotide sequence ID" value="XM_042780372.1"/>
</dbReference>
<dbReference type="Proteomes" id="UP000694850">
    <property type="component" value="Unplaced"/>
</dbReference>